<evidence type="ECO:0008006" key="4">
    <source>
        <dbReference type="Google" id="ProtNLM"/>
    </source>
</evidence>
<feature type="transmembrane region" description="Helical" evidence="1">
    <location>
        <begin position="246"/>
        <end position="266"/>
    </location>
</feature>
<comment type="caution">
    <text evidence="2">The sequence shown here is derived from an EMBL/GenBank/DDBJ whole genome shotgun (WGS) entry which is preliminary data.</text>
</comment>
<evidence type="ECO:0000313" key="2">
    <source>
        <dbReference type="EMBL" id="MCF4005754.1"/>
    </source>
</evidence>
<dbReference type="AlphaFoldDB" id="A0A9X1QM40"/>
<sequence length="273" mass="28407">MMTSLLCLLGGGLCALLGTPRPSRRLPREAPRALPLRRPPFILGAAAAAVLGVGVVLTGQLSTALSISLLSATLVSLWRRRRRQARTQRVHELSAQLVGHVLADLRAGHSMPQALAAAAESDVLGSSEAARGMRTLIGVAATRAHHGGRGGAVLTEAQNTYPDLAECGRLWDNADRHGIPMVPLLEHVQRRIDAHLRHHRATAASLQGAQATALILSALPLVGIALGSSMGAHPLRLLLGGGLGGILLLSGVALCCAGLWWCHLIISTAGGTP</sequence>
<dbReference type="EMBL" id="JAKGSI010000001">
    <property type="protein sequence ID" value="MCF4005754.1"/>
    <property type="molecule type" value="Genomic_DNA"/>
</dbReference>
<keyword evidence="3" id="KW-1185">Reference proteome</keyword>
<gene>
    <name evidence="2" type="ORF">L1O03_00985</name>
</gene>
<dbReference type="PANTHER" id="PTHR35007">
    <property type="entry name" value="INTEGRAL MEMBRANE PROTEIN-RELATED"/>
    <property type="match status" value="1"/>
</dbReference>
<dbReference type="Proteomes" id="UP001139336">
    <property type="component" value="Unassembled WGS sequence"/>
</dbReference>
<keyword evidence="1" id="KW-0812">Transmembrane</keyword>
<evidence type="ECO:0000256" key="1">
    <source>
        <dbReference type="SAM" id="Phobius"/>
    </source>
</evidence>
<accession>A0A9X1QM40</accession>
<evidence type="ECO:0000313" key="3">
    <source>
        <dbReference type="Proteomes" id="UP001139336"/>
    </source>
</evidence>
<organism evidence="2 3">
    <name type="scientific">Corynebacterium uropygiale</name>
    <dbReference type="NCBI Taxonomy" id="1775911"/>
    <lineage>
        <taxon>Bacteria</taxon>
        <taxon>Bacillati</taxon>
        <taxon>Actinomycetota</taxon>
        <taxon>Actinomycetes</taxon>
        <taxon>Mycobacteriales</taxon>
        <taxon>Corynebacteriaceae</taxon>
        <taxon>Corynebacterium</taxon>
    </lineage>
</organism>
<name>A0A9X1QM40_9CORY</name>
<dbReference type="PANTHER" id="PTHR35007:SF4">
    <property type="entry name" value="CONSERVED TRANSMEMBRANE PROTEIN-RELATED"/>
    <property type="match status" value="1"/>
</dbReference>
<reference evidence="2" key="1">
    <citation type="submission" date="2022-01" db="EMBL/GenBank/DDBJ databases">
        <title>Corynebacterium sp. nov isolated from isolated from the feces of the greater white-fronted geese (Anser albifrons) at Poyang Lake, PR China.</title>
        <authorList>
            <person name="Liu Q."/>
        </authorList>
    </citation>
    <scope>NUCLEOTIDE SEQUENCE</scope>
    <source>
        <strain evidence="2">JCM 32435</strain>
    </source>
</reference>
<feature type="transmembrane region" description="Helical" evidence="1">
    <location>
        <begin position="206"/>
        <end position="226"/>
    </location>
</feature>
<protein>
    <recommendedName>
        <fullName evidence="4">Type II secretion system protein GspF domain-containing protein</fullName>
    </recommendedName>
</protein>
<keyword evidence="1" id="KW-0472">Membrane</keyword>
<keyword evidence="1" id="KW-1133">Transmembrane helix</keyword>
<feature type="transmembrane region" description="Helical" evidence="1">
    <location>
        <begin position="41"/>
        <end position="74"/>
    </location>
</feature>
<proteinExistence type="predicted"/>
<dbReference type="RefSeq" id="WP_236117557.1">
    <property type="nucleotide sequence ID" value="NZ_JAKGSI010000001.1"/>
</dbReference>